<reference evidence="1 2" key="1">
    <citation type="submission" date="2019-12" db="EMBL/GenBank/DDBJ databases">
        <authorList>
            <person name="Kim Y.S."/>
        </authorList>
    </citation>
    <scope>NUCLEOTIDE SEQUENCE [LARGE SCALE GENOMIC DNA]</scope>
    <source>
        <strain evidence="1 2">GA093</strain>
    </source>
</reference>
<evidence type="ECO:0000313" key="2">
    <source>
        <dbReference type="Proteomes" id="UP000471501"/>
    </source>
</evidence>
<protein>
    <submittedName>
        <fullName evidence="1">DDE transposase family protein</fullName>
    </submittedName>
</protein>
<proteinExistence type="predicted"/>
<comment type="caution">
    <text evidence="1">The sequence shown here is derived from an EMBL/GenBank/DDBJ whole genome shotgun (WGS) entry which is preliminary data.</text>
</comment>
<name>A0A6I4NEM0_9FLAO</name>
<accession>A0A6I4NEM0</accession>
<dbReference type="AlphaFoldDB" id="A0A6I4NEM0"/>
<dbReference type="RefSeq" id="WP_160372920.1">
    <property type="nucleotide sequence ID" value="NZ_WSTB01000001.1"/>
</dbReference>
<organism evidence="1 2">
    <name type="scientific">Flavobacterium hydrocarbonoxydans</name>
    <dbReference type="NCBI Taxonomy" id="2683249"/>
    <lineage>
        <taxon>Bacteria</taxon>
        <taxon>Pseudomonadati</taxon>
        <taxon>Bacteroidota</taxon>
        <taxon>Flavobacteriia</taxon>
        <taxon>Flavobacteriales</taxon>
        <taxon>Flavobacteriaceae</taxon>
        <taxon>Flavobacterium</taxon>
    </lineage>
</organism>
<evidence type="ECO:0000313" key="1">
    <source>
        <dbReference type="EMBL" id="MWB92980.1"/>
    </source>
</evidence>
<keyword evidence="2" id="KW-1185">Reference proteome</keyword>
<dbReference type="Proteomes" id="UP000471501">
    <property type="component" value="Unassembled WGS sequence"/>
</dbReference>
<dbReference type="EMBL" id="WSTB01000001">
    <property type="protein sequence ID" value="MWB92980.1"/>
    <property type="molecule type" value="Genomic_DNA"/>
</dbReference>
<sequence length="145" mass="16548">MALKKAQEKEYAKSLYIGGGLTQKEIAERVTVTEKTLARWIKEGKWDSLKKSLLTTKQTQLSFLYDQLDFLNTDISKREFKVATGKEADTIIKITAAINRLETETSIGDTVEVARNFIEFVRPQDLELAKTITNHFDVFITAKMK</sequence>
<gene>
    <name evidence="1" type="ORF">GON26_01270</name>
</gene>